<dbReference type="FunFam" id="3.30.428.10:FF:000017">
    <property type="entry name" value="Aprataxin-like protein"/>
    <property type="match status" value="1"/>
</dbReference>
<comment type="catalytic activity">
    <reaction evidence="13">
        <text>a 3'-end 2'-deoxyribonucleotide-3'-diphospho-5'-guanosine-DNA + H2O = a 3'-end 2'-deoxyribonucleotide 3'-phosphate-DNA + GMP + 2 H(+)</text>
        <dbReference type="Rhea" id="RHEA:52140"/>
        <dbReference type="Rhea" id="RHEA-COMP:13186"/>
        <dbReference type="Rhea" id="RHEA-COMP:13187"/>
        <dbReference type="ChEBI" id="CHEBI:15377"/>
        <dbReference type="ChEBI" id="CHEBI:15378"/>
        <dbReference type="ChEBI" id="CHEBI:58115"/>
        <dbReference type="ChEBI" id="CHEBI:136419"/>
        <dbReference type="ChEBI" id="CHEBI:136420"/>
        <dbReference type="EC" id="3.6.1.72"/>
    </reaction>
</comment>
<keyword evidence="11" id="KW-0234">DNA repair</keyword>
<keyword evidence="6" id="KW-0479">Metal-binding</keyword>
<evidence type="ECO:0000256" key="11">
    <source>
        <dbReference type="ARBA" id="ARBA00023204"/>
    </source>
</evidence>
<keyword evidence="8" id="KW-0378">Hydrolase</keyword>
<dbReference type="PANTHER" id="PTHR12486:SF4">
    <property type="entry name" value="APRATAXIN"/>
    <property type="match status" value="1"/>
</dbReference>
<evidence type="ECO:0000313" key="23">
    <source>
        <dbReference type="Proteomes" id="UP000813385"/>
    </source>
</evidence>
<dbReference type="InterPro" id="IPR011146">
    <property type="entry name" value="HIT-like"/>
</dbReference>
<keyword evidence="9" id="KW-0862">Zinc</keyword>
<evidence type="ECO:0000256" key="13">
    <source>
        <dbReference type="ARBA" id="ARBA00024601"/>
    </source>
</evidence>
<dbReference type="GO" id="GO:0000012">
    <property type="term" value="P:single strand break repair"/>
    <property type="evidence" value="ECO:0007669"/>
    <property type="project" value="TreeGrafter"/>
</dbReference>
<keyword evidence="23" id="KW-1185">Reference proteome</keyword>
<evidence type="ECO:0000256" key="12">
    <source>
        <dbReference type="ARBA" id="ARBA00023242"/>
    </source>
</evidence>
<evidence type="ECO:0000256" key="6">
    <source>
        <dbReference type="ARBA" id="ARBA00022723"/>
    </source>
</evidence>
<evidence type="ECO:0000256" key="10">
    <source>
        <dbReference type="ARBA" id="ARBA00023125"/>
    </source>
</evidence>
<dbReference type="GO" id="GO:0005634">
    <property type="term" value="C:nucleus"/>
    <property type="evidence" value="ECO:0007669"/>
    <property type="project" value="UniProtKB-SubCell"/>
</dbReference>
<comment type="catalytic activity">
    <reaction evidence="14">
        <text>a 5'-end adenosine-5'-diphospho-5'-2'-deoxyribonucleoside-DNA + H2O = a 5'-end 5'-phospho-2'-deoxyribonucleoside-DNA + AMP + 2 H(+)</text>
        <dbReference type="Rhea" id="RHEA:52128"/>
        <dbReference type="Rhea" id="RHEA-COMP:13180"/>
        <dbReference type="Rhea" id="RHEA-COMP:13181"/>
        <dbReference type="ChEBI" id="CHEBI:15377"/>
        <dbReference type="ChEBI" id="CHEBI:15378"/>
        <dbReference type="ChEBI" id="CHEBI:136412"/>
        <dbReference type="ChEBI" id="CHEBI:136413"/>
        <dbReference type="ChEBI" id="CHEBI:456215"/>
        <dbReference type="EC" id="3.6.1.71"/>
    </reaction>
</comment>
<gene>
    <name evidence="22" type="ORF">B0T11DRAFT_328993</name>
</gene>
<dbReference type="EC" id="3.6.1.71" evidence="4"/>
<organism evidence="22 23">
    <name type="scientific">Plectosphaerella cucumerina</name>
    <dbReference type="NCBI Taxonomy" id="40658"/>
    <lineage>
        <taxon>Eukaryota</taxon>
        <taxon>Fungi</taxon>
        <taxon>Dikarya</taxon>
        <taxon>Ascomycota</taxon>
        <taxon>Pezizomycotina</taxon>
        <taxon>Sordariomycetes</taxon>
        <taxon>Hypocreomycetidae</taxon>
        <taxon>Glomerellales</taxon>
        <taxon>Plectosphaerellaceae</taxon>
        <taxon>Plectosphaerella</taxon>
    </lineage>
</organism>
<dbReference type="GO" id="GO:0046872">
    <property type="term" value="F:metal ion binding"/>
    <property type="evidence" value="ECO:0007669"/>
    <property type="project" value="UniProtKB-KW"/>
</dbReference>
<evidence type="ECO:0000256" key="8">
    <source>
        <dbReference type="ARBA" id="ARBA00022801"/>
    </source>
</evidence>
<evidence type="ECO:0000256" key="4">
    <source>
        <dbReference type="ARBA" id="ARBA00012496"/>
    </source>
</evidence>
<dbReference type="InterPro" id="IPR032566">
    <property type="entry name" value="Znf-C2HE"/>
</dbReference>
<evidence type="ECO:0000256" key="14">
    <source>
        <dbReference type="ARBA" id="ARBA00044639"/>
    </source>
</evidence>
<evidence type="ECO:0000256" key="1">
    <source>
        <dbReference type="ARBA" id="ARBA00004123"/>
    </source>
</evidence>
<evidence type="ECO:0000259" key="20">
    <source>
        <dbReference type="Pfam" id="PF01230"/>
    </source>
</evidence>
<feature type="domain" description="HIT" evidence="20">
    <location>
        <begin position="77"/>
        <end position="203"/>
    </location>
</feature>
<dbReference type="Proteomes" id="UP000813385">
    <property type="component" value="Unassembled WGS sequence"/>
</dbReference>
<feature type="compositionally biased region" description="Basic and acidic residues" evidence="19">
    <location>
        <begin position="1"/>
        <end position="10"/>
    </location>
</feature>
<evidence type="ECO:0000256" key="18">
    <source>
        <dbReference type="ARBA" id="ARBA00076243"/>
    </source>
</evidence>
<evidence type="ECO:0000256" key="17">
    <source>
        <dbReference type="ARBA" id="ARBA00068941"/>
    </source>
</evidence>
<evidence type="ECO:0000256" key="19">
    <source>
        <dbReference type="SAM" id="MobiDB-lite"/>
    </source>
</evidence>
<dbReference type="OrthoDB" id="3512845at2759"/>
<dbReference type="PANTHER" id="PTHR12486">
    <property type="entry name" value="APRATAXIN-RELATED"/>
    <property type="match status" value="1"/>
</dbReference>
<keyword evidence="5" id="KW-0963">Cytoplasm</keyword>
<sequence>MAAPKPHEDEAMTADELQPSSSSSSKAPAARNAFTALMAPKAKKPAPAPAPQPSRFADRIRDGLGVYLDDPASFPASRVIYFNDDFVAINDLYPKASVHTLLLPRSRKHNLLHPFEAFEDPAFLASVQREVTNLKSLVASELRRRFGSDSVADARREAVLNGDAEPEGDELPPGRDWMADIKTGIHAHPSMNHLHIHVLSRDMHSPCLHHRKHYNSFNTPFLIDVADFPLEKDDPRLHPGHAGYMRRDLVCWRCGANFKNQFKKLNEHLGVEFEAWKKQ</sequence>
<evidence type="ECO:0000313" key="22">
    <source>
        <dbReference type="EMBL" id="KAH7362983.1"/>
    </source>
</evidence>
<feature type="domain" description="Aprataxin C2HE/C2H2/C2HC zinc finger" evidence="21">
    <location>
        <begin position="218"/>
        <end position="274"/>
    </location>
</feature>
<comment type="caution">
    <text evidence="22">The sequence shown here is derived from an EMBL/GenBank/DDBJ whole genome shotgun (WGS) entry which is preliminary data.</text>
</comment>
<dbReference type="GO" id="GO:0005737">
    <property type="term" value="C:cytoplasm"/>
    <property type="evidence" value="ECO:0007669"/>
    <property type="project" value="UniProtKB-SubCell"/>
</dbReference>
<dbReference type="EMBL" id="JAGPXD010000003">
    <property type="protein sequence ID" value="KAH7362983.1"/>
    <property type="molecule type" value="Genomic_DNA"/>
</dbReference>
<dbReference type="InterPro" id="IPR036265">
    <property type="entry name" value="HIT-like_sf"/>
</dbReference>
<dbReference type="AlphaFoldDB" id="A0A8K0X508"/>
<keyword evidence="10" id="KW-0238">DNA-binding</keyword>
<comment type="catalytic activity">
    <reaction evidence="15">
        <text>a 5'-end adenosine-5'-diphospho-5'-ribonucleoside-2'-deoxyribonucleotide-DNA + H2O = a 5'-end 5'-phospho-ribonucleoside-2'-deoxyribonucleotide-DNA + AMP + 2 H(+)</text>
        <dbReference type="Rhea" id="RHEA:52132"/>
        <dbReference type="Rhea" id="RHEA-COMP:13182"/>
        <dbReference type="Rhea" id="RHEA-COMP:13183"/>
        <dbReference type="ChEBI" id="CHEBI:15377"/>
        <dbReference type="ChEBI" id="CHEBI:15378"/>
        <dbReference type="ChEBI" id="CHEBI:136414"/>
        <dbReference type="ChEBI" id="CHEBI:136415"/>
        <dbReference type="ChEBI" id="CHEBI:456215"/>
        <dbReference type="EC" id="3.6.1.71"/>
    </reaction>
</comment>
<dbReference type="GO" id="GO:0003725">
    <property type="term" value="F:double-stranded RNA binding"/>
    <property type="evidence" value="ECO:0007669"/>
    <property type="project" value="TreeGrafter"/>
</dbReference>
<name>A0A8K0X508_9PEZI</name>
<comment type="subcellular location">
    <subcellularLocation>
        <location evidence="2">Cytoplasm</location>
    </subcellularLocation>
    <subcellularLocation>
        <location evidence="1">Nucleus</location>
    </subcellularLocation>
</comment>
<dbReference type="SUPFAM" id="SSF54197">
    <property type="entry name" value="HIT-like"/>
    <property type="match status" value="1"/>
</dbReference>
<dbReference type="EC" id="3.6.1.72" evidence="3"/>
<accession>A0A8K0X508</accession>
<keyword evidence="12" id="KW-0539">Nucleus</keyword>
<keyword evidence="7" id="KW-0227">DNA damage</keyword>
<dbReference type="Pfam" id="PF01230">
    <property type="entry name" value="HIT"/>
    <property type="match status" value="1"/>
</dbReference>
<evidence type="ECO:0000256" key="5">
    <source>
        <dbReference type="ARBA" id="ARBA00022490"/>
    </source>
</evidence>
<reference evidence="22" key="1">
    <citation type="journal article" date="2021" name="Nat. Commun.">
        <title>Genetic determinants of endophytism in the Arabidopsis root mycobiome.</title>
        <authorList>
            <person name="Mesny F."/>
            <person name="Miyauchi S."/>
            <person name="Thiergart T."/>
            <person name="Pickel B."/>
            <person name="Atanasova L."/>
            <person name="Karlsson M."/>
            <person name="Huettel B."/>
            <person name="Barry K.W."/>
            <person name="Haridas S."/>
            <person name="Chen C."/>
            <person name="Bauer D."/>
            <person name="Andreopoulos W."/>
            <person name="Pangilinan J."/>
            <person name="LaButti K."/>
            <person name="Riley R."/>
            <person name="Lipzen A."/>
            <person name="Clum A."/>
            <person name="Drula E."/>
            <person name="Henrissat B."/>
            <person name="Kohler A."/>
            <person name="Grigoriev I.V."/>
            <person name="Martin F.M."/>
            <person name="Hacquard S."/>
        </authorList>
    </citation>
    <scope>NUCLEOTIDE SEQUENCE</scope>
    <source>
        <strain evidence="22">MPI-CAGE-AT-0016</strain>
    </source>
</reference>
<dbReference type="GO" id="GO:0003697">
    <property type="term" value="F:single-stranded DNA binding"/>
    <property type="evidence" value="ECO:0007669"/>
    <property type="project" value="TreeGrafter"/>
</dbReference>
<proteinExistence type="predicted"/>
<dbReference type="GO" id="GO:0030983">
    <property type="term" value="F:mismatched DNA binding"/>
    <property type="evidence" value="ECO:0007669"/>
    <property type="project" value="TreeGrafter"/>
</dbReference>
<evidence type="ECO:0000256" key="15">
    <source>
        <dbReference type="ARBA" id="ARBA00044713"/>
    </source>
</evidence>
<protein>
    <recommendedName>
        <fullName evidence="17">Aprataxin-like protein</fullName>
        <ecNumber evidence="4">3.6.1.71</ecNumber>
        <ecNumber evidence="3">3.6.1.72</ecNumber>
    </recommendedName>
    <alternativeName>
        <fullName evidence="18">Hit family protein 3</fullName>
    </alternativeName>
</protein>
<dbReference type="GO" id="GO:1990165">
    <property type="term" value="F:single-strand break-containing DNA binding"/>
    <property type="evidence" value="ECO:0007669"/>
    <property type="project" value="TreeGrafter"/>
</dbReference>
<evidence type="ECO:0000256" key="16">
    <source>
        <dbReference type="ARBA" id="ARBA00059438"/>
    </source>
</evidence>
<dbReference type="GO" id="GO:0120108">
    <property type="term" value="F:DNA-3'-diphospho-5'-guanosine diphosphatase activity"/>
    <property type="evidence" value="ECO:0007669"/>
    <property type="project" value="UniProtKB-EC"/>
</dbReference>
<dbReference type="GO" id="GO:0033699">
    <property type="term" value="F:DNA 5'-adenosine monophosphate hydrolase activity"/>
    <property type="evidence" value="ECO:0007669"/>
    <property type="project" value="UniProtKB-EC"/>
</dbReference>
<evidence type="ECO:0000256" key="2">
    <source>
        <dbReference type="ARBA" id="ARBA00004496"/>
    </source>
</evidence>
<evidence type="ECO:0000256" key="3">
    <source>
        <dbReference type="ARBA" id="ARBA00012495"/>
    </source>
</evidence>
<evidence type="ECO:0000259" key="21">
    <source>
        <dbReference type="Pfam" id="PF16278"/>
    </source>
</evidence>
<feature type="region of interest" description="Disordered" evidence="19">
    <location>
        <begin position="1"/>
        <end position="55"/>
    </location>
</feature>
<dbReference type="Pfam" id="PF16278">
    <property type="entry name" value="zf-C2HE"/>
    <property type="match status" value="1"/>
</dbReference>
<evidence type="ECO:0000256" key="7">
    <source>
        <dbReference type="ARBA" id="ARBA00022763"/>
    </source>
</evidence>
<evidence type="ECO:0000256" key="9">
    <source>
        <dbReference type="ARBA" id="ARBA00022833"/>
    </source>
</evidence>
<dbReference type="Gene3D" id="3.30.428.10">
    <property type="entry name" value="HIT-like"/>
    <property type="match status" value="1"/>
</dbReference>
<comment type="function">
    <text evidence="16">DNA-binding protein involved in single-strand DNA break repair, double-strand DNA break repair and base excision repair. Resolves abortive DNA ligation intermediates formed either at base excision sites, or when DNA ligases attempt to repair non-ligatable breaks induced by reactive oxygen species. Catalyzes the release of adenylate groups covalently linked to 5'-phosphate termini, resulting in the production of 5'-phosphate termini that can be efficiently rejoined. Likewise, catalyzes the release of 3'-linked guanosine (DNAppG) and inosine (DNAppI) from DNA, but has higher specific activity with 5'-linked adenosine (AppDNA).</text>
</comment>